<dbReference type="RefSeq" id="WP_213238342.1">
    <property type="nucleotide sequence ID" value="NZ_JAHBCL010000042.1"/>
</dbReference>
<evidence type="ECO:0000313" key="1">
    <source>
        <dbReference type="EMBL" id="MBS7528484.1"/>
    </source>
</evidence>
<dbReference type="EMBL" id="JAHBCL010000042">
    <property type="protein sequence ID" value="MBS7528484.1"/>
    <property type="molecule type" value="Genomic_DNA"/>
</dbReference>
<proteinExistence type="predicted"/>
<evidence type="ECO:0000313" key="2">
    <source>
        <dbReference type="Proteomes" id="UP000746471"/>
    </source>
</evidence>
<gene>
    <name evidence="1" type="ORF">KHM83_17490</name>
</gene>
<keyword evidence="2" id="KW-1185">Reference proteome</keyword>
<accession>A0ABS5PVF0</accession>
<dbReference type="Proteomes" id="UP000746471">
    <property type="component" value="Unassembled WGS sequence"/>
</dbReference>
<comment type="caution">
    <text evidence="1">The sequence shown here is derived from an EMBL/GenBank/DDBJ whole genome shotgun (WGS) entry which is preliminary data.</text>
</comment>
<sequence>MKLNVKIFIYIVVLLLVITGVIAHITRSDSKKVSEAFLKEFYTINMDEKEAVKAQYETYDASERMIKQIEVMHHVYDPLLTADGFQIILMNRYIVAKIEAAAEKPFTVAVSNIQLEASLSEPDHVVYNYAVTLELQSAENEHETVTETGYVNLLKVDRKWKIDKLRLGIDAFKND</sequence>
<reference evidence="1 2" key="1">
    <citation type="submission" date="2021-05" db="EMBL/GenBank/DDBJ databases">
        <title>Fusibacter ferrireducens sp. nov., an anaerobic, sulfur- and Fe-reducing bacterium isolated from the mangrove sediment.</title>
        <authorList>
            <person name="Qiu D."/>
        </authorList>
    </citation>
    <scope>NUCLEOTIDE SEQUENCE [LARGE SCALE GENOMIC DNA]</scope>
    <source>
        <strain evidence="1 2">DSM 12116</strain>
    </source>
</reference>
<evidence type="ECO:0008006" key="3">
    <source>
        <dbReference type="Google" id="ProtNLM"/>
    </source>
</evidence>
<organism evidence="1 2">
    <name type="scientific">Fusibacter paucivorans</name>
    <dbReference type="NCBI Taxonomy" id="76009"/>
    <lineage>
        <taxon>Bacteria</taxon>
        <taxon>Bacillati</taxon>
        <taxon>Bacillota</taxon>
        <taxon>Clostridia</taxon>
        <taxon>Eubacteriales</taxon>
        <taxon>Eubacteriales Family XII. Incertae Sedis</taxon>
        <taxon>Fusibacter</taxon>
    </lineage>
</organism>
<name>A0ABS5PVF0_9FIRM</name>
<protein>
    <recommendedName>
        <fullName evidence="3">SnoaL-like domain-containing protein</fullName>
    </recommendedName>
</protein>